<dbReference type="EMBL" id="CP030842">
    <property type="protein sequence ID" value="AXC16101.1"/>
    <property type="molecule type" value="Genomic_DNA"/>
</dbReference>
<dbReference type="KEGG" id="abas:ACPOL_6893"/>
<dbReference type="AlphaFoldDB" id="A0A2Z5GAE0"/>
<evidence type="ECO:0000313" key="2">
    <source>
        <dbReference type="Proteomes" id="UP000253606"/>
    </source>
</evidence>
<geneLocation type="plasmid" evidence="2">
    <name>pacpol2</name>
</geneLocation>
<evidence type="ECO:0000313" key="1">
    <source>
        <dbReference type="EMBL" id="AXC16101.1"/>
    </source>
</evidence>
<accession>A0A2Z5GAE0</accession>
<gene>
    <name evidence="1" type="ORF">ACPOL_6893</name>
</gene>
<dbReference type="Proteomes" id="UP000253606">
    <property type="component" value="Plasmid pACPOL2"/>
</dbReference>
<reference evidence="1 2" key="1">
    <citation type="journal article" date="2018" name="Front. Microbiol.">
        <title>Hydrolytic Capabilities as a Key to Environmental Success: Chitinolytic and Cellulolytic Acidobacteria From Acidic Sub-arctic Soils and Boreal Peatlands.</title>
        <authorList>
            <person name="Belova S.E."/>
            <person name="Ravin N.V."/>
            <person name="Pankratov T.A."/>
            <person name="Rakitin A.L."/>
            <person name="Ivanova A.A."/>
            <person name="Beletsky A.V."/>
            <person name="Mardanov A.V."/>
            <person name="Sinninghe Damste J.S."/>
            <person name="Dedysh S.N."/>
        </authorList>
    </citation>
    <scope>NUCLEOTIDE SEQUENCE [LARGE SCALE GENOMIC DNA]</scope>
    <source>
        <strain evidence="1 2">SBC82</strain>
        <plasmid evidence="2">pacpol2</plasmid>
    </source>
</reference>
<protein>
    <submittedName>
        <fullName evidence="1">Uncharacterized protein</fullName>
    </submittedName>
</protein>
<keyword evidence="2" id="KW-1185">Reference proteome</keyword>
<proteinExistence type="predicted"/>
<keyword evidence="1" id="KW-0614">Plasmid</keyword>
<sequence length="45" mass="5283">MVTLCPACHALIERTQVLFRDVPELLRRLWRELHPAASEQLPLFL</sequence>
<organism evidence="1 2">
    <name type="scientific">Acidisarcina polymorpha</name>
    <dbReference type="NCBI Taxonomy" id="2211140"/>
    <lineage>
        <taxon>Bacteria</taxon>
        <taxon>Pseudomonadati</taxon>
        <taxon>Acidobacteriota</taxon>
        <taxon>Terriglobia</taxon>
        <taxon>Terriglobales</taxon>
        <taxon>Acidobacteriaceae</taxon>
        <taxon>Acidisarcina</taxon>
    </lineage>
</organism>
<name>A0A2Z5GAE0_9BACT</name>